<dbReference type="PANTHER" id="PTHR32089:SF112">
    <property type="entry name" value="LYSOZYME-LIKE PROTEIN-RELATED"/>
    <property type="match status" value="1"/>
</dbReference>
<keyword evidence="4" id="KW-0175">Coiled coil</keyword>
<name>A0A2P6ME01_ALKUR</name>
<feature type="coiled-coil region" evidence="4">
    <location>
        <begin position="281"/>
        <end position="315"/>
    </location>
</feature>
<keyword evidence="1 3" id="KW-0807">Transducer</keyword>
<evidence type="ECO:0000256" key="4">
    <source>
        <dbReference type="SAM" id="Coils"/>
    </source>
</evidence>
<evidence type="ECO:0000313" key="7">
    <source>
        <dbReference type="EMBL" id="PRO64494.1"/>
    </source>
</evidence>
<evidence type="ECO:0000313" key="8">
    <source>
        <dbReference type="Proteomes" id="UP000243650"/>
    </source>
</evidence>
<dbReference type="Gene3D" id="1.10.287.950">
    <property type="entry name" value="Methyl-accepting chemotaxis protein"/>
    <property type="match status" value="1"/>
</dbReference>
<dbReference type="RefSeq" id="WP_105960158.1">
    <property type="nucleotide sequence ID" value="NZ_PVNS01000015.1"/>
</dbReference>
<keyword evidence="5" id="KW-1133">Transmembrane helix</keyword>
<dbReference type="GO" id="GO:0004888">
    <property type="term" value="F:transmembrane signaling receptor activity"/>
    <property type="evidence" value="ECO:0007669"/>
    <property type="project" value="InterPro"/>
</dbReference>
<dbReference type="OrthoDB" id="242546at2"/>
<dbReference type="Proteomes" id="UP000243650">
    <property type="component" value="Unassembled WGS sequence"/>
</dbReference>
<gene>
    <name evidence="7" type="ORF">C6I21_14295</name>
</gene>
<dbReference type="SUPFAM" id="SSF58104">
    <property type="entry name" value="Methyl-accepting chemotaxis protein (MCP) signaling domain"/>
    <property type="match status" value="1"/>
</dbReference>
<organism evidence="7 8">
    <name type="scientific">Alkalicoccus urumqiensis</name>
    <name type="common">Bacillus urumqiensis</name>
    <dbReference type="NCBI Taxonomy" id="1548213"/>
    <lineage>
        <taxon>Bacteria</taxon>
        <taxon>Bacillati</taxon>
        <taxon>Bacillota</taxon>
        <taxon>Bacilli</taxon>
        <taxon>Bacillales</taxon>
        <taxon>Bacillaceae</taxon>
        <taxon>Alkalicoccus</taxon>
    </lineage>
</organism>
<feature type="transmembrane region" description="Helical" evidence="5">
    <location>
        <begin position="144"/>
        <end position="164"/>
    </location>
</feature>
<dbReference type="InterPro" id="IPR004089">
    <property type="entry name" value="MCPsignal_dom"/>
</dbReference>
<evidence type="ECO:0000256" key="3">
    <source>
        <dbReference type="PROSITE-ProRule" id="PRU00284"/>
    </source>
</evidence>
<keyword evidence="8" id="KW-1185">Reference proteome</keyword>
<dbReference type="GO" id="GO:0007165">
    <property type="term" value="P:signal transduction"/>
    <property type="evidence" value="ECO:0007669"/>
    <property type="project" value="UniProtKB-KW"/>
</dbReference>
<evidence type="ECO:0000259" key="6">
    <source>
        <dbReference type="PROSITE" id="PS50111"/>
    </source>
</evidence>
<reference evidence="7 8" key="1">
    <citation type="submission" date="2018-03" db="EMBL/GenBank/DDBJ databases">
        <title>Bacillus urumqiensis sp. nov., a moderately haloalkaliphilic bacterium isolated from a salt lake.</title>
        <authorList>
            <person name="Zhao B."/>
            <person name="Liao Z."/>
        </authorList>
    </citation>
    <scope>NUCLEOTIDE SEQUENCE [LARGE SCALE GENOMIC DNA]</scope>
    <source>
        <strain evidence="7 8">BZ-SZ-XJ18</strain>
    </source>
</reference>
<comment type="caution">
    <text evidence="7">The sequence shown here is derived from an EMBL/GenBank/DDBJ whole genome shotgun (WGS) entry which is preliminary data.</text>
</comment>
<comment type="similarity">
    <text evidence="2">Belongs to the methyl-accepting chemotaxis (MCP) protein family.</text>
</comment>
<dbReference type="InterPro" id="IPR004090">
    <property type="entry name" value="Chemotax_Me-accpt_rcpt"/>
</dbReference>
<protein>
    <recommendedName>
        <fullName evidence="6">Methyl-accepting transducer domain-containing protein</fullName>
    </recommendedName>
</protein>
<dbReference type="SMART" id="SM00283">
    <property type="entry name" value="MA"/>
    <property type="match status" value="1"/>
</dbReference>
<feature type="transmembrane region" description="Helical" evidence="5">
    <location>
        <begin position="18"/>
        <end position="37"/>
    </location>
</feature>
<dbReference type="PANTHER" id="PTHR32089">
    <property type="entry name" value="METHYL-ACCEPTING CHEMOTAXIS PROTEIN MCPB"/>
    <property type="match status" value="1"/>
</dbReference>
<sequence length="493" mass="53410">MEAIQQMKHRDLTRKNNLAFGLFSVTLLAGGLLNVFSGDMATAGIYFTQVLVLAAAFVVMVRLLKKPHFFPIVLIVLGFSFTYTGVFLTGGGVTIAVIYFFLLFLSTIHLYRYVLLTGAVMGTAGHLLNASAATVDTQVIQSQLPSILLTYILASILAYTIAALSSSQMGQLETFLTRSEKEAEAQEASRDALQKSVNQMVRNITDMTAAVQENVRSQTEMASAVNDIAAGTTSQSEQIQSISSRAGEMTESMQQIRSGAERLSDTSVSAEHQTVEAAEQAASLHEEMSGYEAQLNLLNDNFQQLTEKIKETNTLSEDIIHVSEQTNLLALNASIEAARAGEAGRGFAVVADEIRKLAEMSNMAAEKITSNLQEVNATNEEALVQMTDSRSTLSLQKEKTTTVHEALQKLTDVTTHIQETLALFRGQAEKTEATASSVNATTSELALVIEQASAGAQEVSASLENLNEQNYEVSTRMKETEQLVRRLAGDGQA</sequence>
<feature type="transmembrane region" description="Helical" evidence="5">
    <location>
        <begin position="71"/>
        <end position="104"/>
    </location>
</feature>
<dbReference type="GO" id="GO:0016020">
    <property type="term" value="C:membrane"/>
    <property type="evidence" value="ECO:0007669"/>
    <property type="project" value="InterPro"/>
</dbReference>
<feature type="coiled-coil region" evidence="4">
    <location>
        <begin position="449"/>
        <end position="483"/>
    </location>
</feature>
<dbReference type="GO" id="GO:0006935">
    <property type="term" value="P:chemotaxis"/>
    <property type="evidence" value="ECO:0007669"/>
    <property type="project" value="InterPro"/>
</dbReference>
<keyword evidence="5" id="KW-0472">Membrane</keyword>
<feature type="domain" description="Methyl-accepting transducer" evidence="6">
    <location>
        <begin position="210"/>
        <end position="467"/>
    </location>
</feature>
<proteinExistence type="inferred from homology"/>
<dbReference type="Pfam" id="PF00015">
    <property type="entry name" value="MCPsignal"/>
    <property type="match status" value="1"/>
</dbReference>
<keyword evidence="5" id="KW-0812">Transmembrane</keyword>
<dbReference type="AlphaFoldDB" id="A0A2P6ME01"/>
<accession>A0A2P6ME01</accession>
<evidence type="ECO:0000256" key="1">
    <source>
        <dbReference type="ARBA" id="ARBA00023224"/>
    </source>
</evidence>
<evidence type="ECO:0000256" key="2">
    <source>
        <dbReference type="ARBA" id="ARBA00029447"/>
    </source>
</evidence>
<dbReference type="PRINTS" id="PR00260">
    <property type="entry name" value="CHEMTRNSDUCR"/>
</dbReference>
<feature type="transmembrane region" description="Helical" evidence="5">
    <location>
        <begin position="43"/>
        <end position="64"/>
    </location>
</feature>
<evidence type="ECO:0000256" key="5">
    <source>
        <dbReference type="SAM" id="Phobius"/>
    </source>
</evidence>
<dbReference type="EMBL" id="PVNS01000015">
    <property type="protein sequence ID" value="PRO64494.1"/>
    <property type="molecule type" value="Genomic_DNA"/>
</dbReference>
<dbReference type="PROSITE" id="PS50111">
    <property type="entry name" value="CHEMOTAXIS_TRANSDUC_2"/>
    <property type="match status" value="1"/>
</dbReference>